<feature type="coiled-coil region" evidence="1">
    <location>
        <begin position="78"/>
        <end position="119"/>
    </location>
</feature>
<dbReference type="EMBL" id="CP019327">
    <property type="protein sequence ID" value="APX96266.1"/>
    <property type="molecule type" value="Genomic_DNA"/>
</dbReference>
<organism evidence="4 5">
    <name type="scientific">Natronorubrum daqingense</name>
    <dbReference type="NCBI Taxonomy" id="588898"/>
    <lineage>
        <taxon>Archaea</taxon>
        <taxon>Methanobacteriati</taxon>
        <taxon>Methanobacteriota</taxon>
        <taxon>Stenosarchaea group</taxon>
        <taxon>Halobacteria</taxon>
        <taxon>Halobacteriales</taxon>
        <taxon>Natrialbaceae</taxon>
        <taxon>Natronorubrum</taxon>
    </lineage>
</organism>
<evidence type="ECO:0000256" key="1">
    <source>
        <dbReference type="SAM" id="Coils"/>
    </source>
</evidence>
<protein>
    <submittedName>
        <fullName evidence="4">Uncharacterized protein</fullName>
    </submittedName>
</protein>
<feature type="region of interest" description="Disordered" evidence="2">
    <location>
        <begin position="1"/>
        <end position="44"/>
    </location>
</feature>
<feature type="compositionally biased region" description="Polar residues" evidence="2">
    <location>
        <begin position="8"/>
        <end position="36"/>
    </location>
</feature>
<reference evidence="3 6" key="1">
    <citation type="submission" date="2017-01" db="EMBL/GenBank/DDBJ databases">
        <title>Complete genome sequence of Haloterrigena daqingensis type strain (JX313T).</title>
        <authorList>
            <person name="Shuang W."/>
        </authorList>
    </citation>
    <scope>NUCLEOTIDE SEQUENCE [LARGE SCALE GENOMIC DNA]</scope>
    <source>
        <strain evidence="3 6">JX313</strain>
    </source>
</reference>
<dbReference type="Proteomes" id="UP000187321">
    <property type="component" value="Chromosome"/>
</dbReference>
<proteinExistence type="predicted"/>
<evidence type="ECO:0000313" key="3">
    <source>
        <dbReference type="EMBL" id="APX96266.1"/>
    </source>
</evidence>
<evidence type="ECO:0000313" key="5">
    <source>
        <dbReference type="Proteomes" id="UP000185687"/>
    </source>
</evidence>
<evidence type="ECO:0000313" key="6">
    <source>
        <dbReference type="Proteomes" id="UP000187321"/>
    </source>
</evidence>
<evidence type="ECO:0000313" key="4">
    <source>
        <dbReference type="EMBL" id="SIR81268.1"/>
    </source>
</evidence>
<dbReference type="GeneID" id="30955540"/>
<keyword evidence="1" id="KW-0175">Coiled coil</keyword>
<dbReference type="RefSeq" id="WP_076582073.1">
    <property type="nucleotide sequence ID" value="NZ_CP019327.1"/>
</dbReference>
<name>A0A1N7DZP2_9EURY</name>
<evidence type="ECO:0000256" key="2">
    <source>
        <dbReference type="SAM" id="MobiDB-lite"/>
    </source>
</evidence>
<dbReference type="Gene3D" id="1.20.5.4090">
    <property type="match status" value="1"/>
</dbReference>
<gene>
    <name evidence="3" type="ORF">BB347_06315</name>
    <name evidence="4" type="ORF">SAMN05421809_2350</name>
</gene>
<dbReference type="EMBL" id="FTNP01000003">
    <property type="protein sequence ID" value="SIR81268.1"/>
    <property type="molecule type" value="Genomic_DNA"/>
</dbReference>
<reference evidence="4 5" key="2">
    <citation type="submission" date="2017-01" db="EMBL/GenBank/DDBJ databases">
        <authorList>
            <person name="Mah S.A."/>
            <person name="Swanson W.J."/>
            <person name="Moy G.W."/>
            <person name="Vacquier V.D."/>
        </authorList>
    </citation>
    <scope>NUCLEOTIDE SEQUENCE [LARGE SCALE GENOMIC DNA]</scope>
    <source>
        <strain evidence="4 5">CGMCC 1.8909</strain>
    </source>
</reference>
<keyword evidence="5" id="KW-1185">Reference proteome</keyword>
<sequence>MSSDSKESTQGVKQNQSPETDDTSSATDTPETQPLSITLPDGSENVADAIVTHREMLADPHEHGLATDEDISHLSKAMETFSDRLDKTTQQYDETQSQTDELQNLVEQQQQQINELQSVVISLADILGTEAEWTTFNDTEEA</sequence>
<dbReference type="KEGG" id="hda:BB347_06315"/>
<dbReference type="Proteomes" id="UP000185687">
    <property type="component" value="Unassembled WGS sequence"/>
</dbReference>
<dbReference type="AlphaFoldDB" id="A0A1N7DZP2"/>
<accession>A0A1N7DZP2</accession>
<dbReference type="OrthoDB" id="307601at2157"/>